<feature type="transmembrane region" description="Helical" evidence="1">
    <location>
        <begin position="337"/>
        <end position="353"/>
    </location>
</feature>
<feature type="transmembrane region" description="Helical" evidence="1">
    <location>
        <begin position="231"/>
        <end position="250"/>
    </location>
</feature>
<feature type="transmembrane region" description="Helical" evidence="1">
    <location>
        <begin position="529"/>
        <end position="548"/>
    </location>
</feature>
<feature type="transmembrane region" description="Helical" evidence="1">
    <location>
        <begin position="664"/>
        <end position="681"/>
    </location>
</feature>
<feature type="transmembrane region" description="Helical" evidence="1">
    <location>
        <begin position="814"/>
        <end position="833"/>
    </location>
</feature>
<proteinExistence type="predicted"/>
<reference evidence="2 3" key="1">
    <citation type="submission" date="2019-11" db="EMBL/GenBank/DDBJ databases">
        <title>Genome sequences of 17 halophilic strains isolated from different environments.</title>
        <authorList>
            <person name="Furrow R.E."/>
        </authorList>
    </citation>
    <scope>NUCLEOTIDE SEQUENCE [LARGE SCALE GENOMIC DNA]</scope>
    <source>
        <strain evidence="2 3">22506_14_FS</strain>
    </source>
</reference>
<feature type="transmembrane region" description="Helical" evidence="1">
    <location>
        <begin position="865"/>
        <end position="887"/>
    </location>
</feature>
<feature type="transmembrane region" description="Helical" evidence="1">
    <location>
        <begin position="145"/>
        <end position="165"/>
    </location>
</feature>
<feature type="transmembrane region" description="Helical" evidence="1">
    <location>
        <begin position="1030"/>
        <end position="1050"/>
    </location>
</feature>
<feature type="transmembrane region" description="Helical" evidence="1">
    <location>
        <begin position="262"/>
        <end position="282"/>
    </location>
</feature>
<protein>
    <recommendedName>
        <fullName evidence="4">DUF2157 domain-containing protein</fullName>
    </recommendedName>
</protein>
<feature type="transmembrane region" description="Helical" evidence="1">
    <location>
        <begin position="690"/>
        <end position="708"/>
    </location>
</feature>
<gene>
    <name evidence="2" type="ORF">GLW07_01450</name>
</gene>
<evidence type="ECO:0000313" key="3">
    <source>
        <dbReference type="Proteomes" id="UP000447833"/>
    </source>
</evidence>
<feature type="transmembrane region" description="Helical" evidence="1">
    <location>
        <begin position="114"/>
        <end position="133"/>
    </location>
</feature>
<feature type="transmembrane region" description="Helical" evidence="1">
    <location>
        <begin position="447"/>
        <end position="465"/>
    </location>
</feature>
<feature type="transmembrane region" description="Helical" evidence="1">
    <location>
        <begin position="741"/>
        <end position="759"/>
    </location>
</feature>
<evidence type="ECO:0008006" key="4">
    <source>
        <dbReference type="Google" id="ProtNLM"/>
    </source>
</evidence>
<organism evidence="2 3">
    <name type="scientific">Guptibacillus hwajinpoensis</name>
    <dbReference type="NCBI Taxonomy" id="208199"/>
    <lineage>
        <taxon>Bacteria</taxon>
        <taxon>Bacillati</taxon>
        <taxon>Bacillota</taxon>
        <taxon>Bacilli</taxon>
        <taxon>Bacillales</taxon>
        <taxon>Guptibacillaceae</taxon>
        <taxon>Guptibacillus</taxon>
    </lineage>
</organism>
<feature type="transmembrane region" description="Helical" evidence="1">
    <location>
        <begin position="714"/>
        <end position="729"/>
    </location>
</feature>
<feature type="transmembrane region" description="Helical" evidence="1">
    <location>
        <begin position="765"/>
        <end position="785"/>
    </location>
</feature>
<feature type="transmembrane region" description="Helical" evidence="1">
    <location>
        <begin position="365"/>
        <end position="382"/>
    </location>
</feature>
<feature type="transmembrane region" description="Helical" evidence="1">
    <location>
        <begin position="205"/>
        <end position="225"/>
    </location>
</feature>
<feature type="transmembrane region" description="Helical" evidence="1">
    <location>
        <begin position="418"/>
        <end position="435"/>
    </location>
</feature>
<feature type="transmembrane region" description="Helical" evidence="1">
    <location>
        <begin position="313"/>
        <end position="331"/>
    </location>
</feature>
<feature type="transmembrane region" description="Helical" evidence="1">
    <location>
        <begin position="1005"/>
        <end position="1024"/>
    </location>
</feature>
<evidence type="ECO:0000313" key="2">
    <source>
        <dbReference type="EMBL" id="MYL62011.1"/>
    </source>
</evidence>
<feature type="transmembrane region" description="Helical" evidence="1">
    <location>
        <begin position="500"/>
        <end position="517"/>
    </location>
</feature>
<feature type="transmembrane region" description="Helical" evidence="1">
    <location>
        <begin position="288"/>
        <end position="306"/>
    </location>
</feature>
<feature type="transmembrane region" description="Helical" evidence="1">
    <location>
        <begin position="613"/>
        <end position="631"/>
    </location>
</feature>
<dbReference type="InterPro" id="IPR058062">
    <property type="entry name" value="SCO7613_C"/>
</dbReference>
<feature type="transmembrane region" description="Helical" evidence="1">
    <location>
        <begin position="638"/>
        <end position="658"/>
    </location>
</feature>
<keyword evidence="1" id="KW-0472">Membrane</keyword>
<feature type="transmembrane region" description="Helical" evidence="1">
    <location>
        <begin position="171"/>
        <end position="196"/>
    </location>
</feature>
<feature type="transmembrane region" description="Helical" evidence="1">
    <location>
        <begin position="973"/>
        <end position="993"/>
    </location>
</feature>
<dbReference type="EMBL" id="WMEY01000001">
    <property type="protein sequence ID" value="MYL62011.1"/>
    <property type="molecule type" value="Genomic_DNA"/>
</dbReference>
<feature type="transmembrane region" description="Helical" evidence="1">
    <location>
        <begin position="899"/>
        <end position="914"/>
    </location>
</feature>
<keyword evidence="1" id="KW-0812">Transmembrane</keyword>
<feature type="transmembrane region" description="Helical" evidence="1">
    <location>
        <begin position="1055"/>
        <end position="1074"/>
    </location>
</feature>
<dbReference type="Proteomes" id="UP000447833">
    <property type="component" value="Unassembled WGS sequence"/>
</dbReference>
<dbReference type="RefSeq" id="WP_160917912.1">
    <property type="nucleotide sequence ID" value="NZ_WMEY01000001.1"/>
</dbReference>
<evidence type="ECO:0000256" key="1">
    <source>
        <dbReference type="SAM" id="Phobius"/>
    </source>
</evidence>
<name>A0A845ENN3_9BACL</name>
<keyword evidence="1" id="KW-1133">Transmembrane helix</keyword>
<comment type="caution">
    <text evidence="2">The sequence shown here is derived from an EMBL/GenBank/DDBJ whole genome shotgun (WGS) entry which is preliminary data.</text>
</comment>
<feature type="transmembrane region" description="Helical" evidence="1">
    <location>
        <begin position="477"/>
        <end position="494"/>
    </location>
</feature>
<feature type="transmembrane region" description="Helical" evidence="1">
    <location>
        <begin position="792"/>
        <end position="808"/>
    </location>
</feature>
<feature type="transmembrane region" description="Helical" evidence="1">
    <location>
        <begin position="560"/>
        <end position="578"/>
    </location>
</feature>
<accession>A0A845ENN3</accession>
<dbReference type="NCBIfam" id="NF047321">
    <property type="entry name" value="SCO7613_CTERM"/>
    <property type="match status" value="1"/>
</dbReference>
<feature type="transmembrane region" description="Helical" evidence="1">
    <location>
        <begin position="1080"/>
        <end position="1098"/>
    </location>
</feature>
<sequence>MNEEEREEVFRSELKRLRLKDYITDQTYEIVSSAYEKMVHPSIEVVEAVEENEQALAPPERVSAKPAPVKEKKVKSTQELRDRNLTWILIIGVVFLLLGALVLATSTWDVMTSIMKTALIGGIAAVFFGISWLSGHKLRIEKTAFSFLVLGSLFLPIVVFSAGYFQLFGEWLSVGGAGNEVLGLIGVLICLPLYFIQAKRQQSRLFVWFSFVTLSIGTAFFIQVFQPTVDLFYLGIVLFNGLLLLFYARAKKYEHLVLFTKELPIYAQENLILSTLLLLFFYESEVFYSFNVIVTAFLYLAMIYIGKQKEYHFVFTLLLVYGIYQLIEHSALESADVMLYALVGFIFIGLQSVDRLQNQYMKKAFQLTSGAVSLCAFIFITYKGLFLRYDDPSWLLVLGYVFISINYIALANVTRYRIFGFFAPLFLAAAGLYSMSLLYTEPSTETVMVHMFATGILLYAGGYYWNNWEVTKKMQTGALAISFGPILLALLLGLVSGRWWLESSLLLVLGFLYLSIYQKGKWEWLRDTGALLNPITWGLALLSLYPPFARNDFYETAFGAPFHSAIAAILILGVHYYWRKKGMKVLEEMAFWTGVSLYGLSLLLLLAGTLNELFVRSGLLLGGVGMLYLIFKRTKEETLWPLLSLFTLGTYLSIAEAFPIQGMFQWIPGAILLILIADTLGKKDIVIQRAYFYLGHLYLPAALIYSVSEHGNEPILYVIALFVYVYSMLTRKIEWEIRTFLYAAFTVFPFLYIAIIDSLEMQNEAYTYIGFGPSLVMFGLWFFLGDIWKERMKWYAVPFAVFGLFPFINTYEEIQLIPLAVGLFYAALLLYVMHQSGWQLFSIVTLLFVQSMIFLLPIETVEIQTLVYVGAAVVLLTAGLLIHHKLYSLRGKRTHEKHIDWYAIIAFLFVLNLYQDLTLASLWADELRALFIVAFFFLQIKRVPTGIPAKVMKTAAALSLFVPYYTLLHHLEINEYIVTEIYVLPWLAVSIYLSKQTWDQNKQIMSIIEWGVLLVVAAILVFDALMSNTIYDALIAGGLSLASVVAGFFYRIKSYFLIGCSVLLLNLLLQTRPYWGNMPWWAYLLIAGATLISVASFYEWQKQNKNEEGDTLLQVKKQQLLAKWKQWR</sequence>
<feature type="transmembrane region" description="Helical" evidence="1">
    <location>
        <begin position="85"/>
        <end position="108"/>
    </location>
</feature>
<dbReference type="AlphaFoldDB" id="A0A845ENN3"/>
<feature type="transmembrane region" description="Helical" evidence="1">
    <location>
        <begin position="590"/>
        <end position="607"/>
    </location>
</feature>
<feature type="transmembrane region" description="Helical" evidence="1">
    <location>
        <begin position="394"/>
        <end position="411"/>
    </location>
</feature>
<feature type="transmembrane region" description="Helical" evidence="1">
    <location>
        <begin position="840"/>
        <end position="859"/>
    </location>
</feature>